<dbReference type="PANTHER" id="PTHR34075">
    <property type="entry name" value="BLR3430 PROTEIN"/>
    <property type="match status" value="1"/>
</dbReference>
<reference evidence="3" key="1">
    <citation type="submission" date="2021-03" db="EMBL/GenBank/DDBJ databases">
        <title>Genome sequencing and assembly of Tianweitania sediminis.</title>
        <authorList>
            <person name="Chhetri G."/>
        </authorList>
    </citation>
    <scope>NUCLEOTIDE SEQUENCE</scope>
    <source>
        <strain evidence="3">Z8</strain>
    </source>
</reference>
<proteinExistence type="predicted"/>
<comment type="caution">
    <text evidence="3">The sequence shown here is derived from an EMBL/GenBank/DDBJ whole genome shotgun (WGS) entry which is preliminary data.</text>
</comment>
<evidence type="ECO:0000313" key="3">
    <source>
        <dbReference type="EMBL" id="MBP0440360.1"/>
    </source>
</evidence>
<dbReference type="InterPro" id="IPR052513">
    <property type="entry name" value="Thioester_dehydratase-like"/>
</dbReference>
<dbReference type="Pfam" id="PF12172">
    <property type="entry name" value="zf-ChsH2"/>
    <property type="match status" value="1"/>
</dbReference>
<keyword evidence="4" id="KW-1185">Reference proteome</keyword>
<dbReference type="AlphaFoldDB" id="A0A8J7R1F2"/>
<dbReference type="SUPFAM" id="SSF50249">
    <property type="entry name" value="Nucleic acid-binding proteins"/>
    <property type="match status" value="1"/>
</dbReference>
<sequence>MSETYEKPQPVIDPGTKPFWDAAREHRLLLPRCRSCGEHHFYPRELCPHCYSDDLEWVDASGDGEVYSYTIARKPAGPTFAADVPYVIAMIKLDEGPRMLTNIITSDVESVRIGARVKVSFDDVTPELTLPKFKLESE</sequence>
<feature type="domain" description="ChsH2 C-terminal OB-fold" evidence="1">
    <location>
        <begin position="57"/>
        <end position="122"/>
    </location>
</feature>
<evidence type="ECO:0000313" key="4">
    <source>
        <dbReference type="Proteomes" id="UP000666240"/>
    </source>
</evidence>
<dbReference type="Proteomes" id="UP000666240">
    <property type="component" value="Unassembled WGS sequence"/>
</dbReference>
<evidence type="ECO:0000259" key="1">
    <source>
        <dbReference type="Pfam" id="PF01796"/>
    </source>
</evidence>
<dbReference type="InterPro" id="IPR002878">
    <property type="entry name" value="ChsH2_C"/>
</dbReference>
<dbReference type="InterPro" id="IPR012340">
    <property type="entry name" value="NA-bd_OB-fold"/>
</dbReference>
<name>A0A8J7R1F2_9HYPH</name>
<evidence type="ECO:0000259" key="2">
    <source>
        <dbReference type="Pfam" id="PF12172"/>
    </source>
</evidence>
<dbReference type="Pfam" id="PF01796">
    <property type="entry name" value="OB_ChsH2_C"/>
    <property type="match status" value="1"/>
</dbReference>
<protein>
    <submittedName>
        <fullName evidence="3">Zn-ribbon domain-containing OB-fold protein</fullName>
    </submittedName>
</protein>
<organism evidence="3 4">
    <name type="scientific">Tianweitania sediminis</name>
    <dbReference type="NCBI Taxonomy" id="1502156"/>
    <lineage>
        <taxon>Bacteria</taxon>
        <taxon>Pseudomonadati</taxon>
        <taxon>Pseudomonadota</taxon>
        <taxon>Alphaproteobacteria</taxon>
        <taxon>Hyphomicrobiales</taxon>
        <taxon>Phyllobacteriaceae</taxon>
        <taxon>Tianweitania</taxon>
    </lineage>
</organism>
<dbReference type="EMBL" id="JAGIYY010000007">
    <property type="protein sequence ID" value="MBP0440360.1"/>
    <property type="molecule type" value="Genomic_DNA"/>
</dbReference>
<gene>
    <name evidence="3" type="ORF">J5Y06_17040</name>
</gene>
<feature type="domain" description="ChsH2 rubredoxin-like zinc ribbon" evidence="2">
    <location>
        <begin position="20"/>
        <end position="56"/>
    </location>
</feature>
<dbReference type="InterPro" id="IPR022002">
    <property type="entry name" value="ChsH2_Znr"/>
</dbReference>
<dbReference type="RefSeq" id="WP_209336392.1">
    <property type="nucleotide sequence ID" value="NZ_JAGIYY010000007.1"/>
</dbReference>
<dbReference type="PANTHER" id="PTHR34075:SF5">
    <property type="entry name" value="BLR3430 PROTEIN"/>
    <property type="match status" value="1"/>
</dbReference>
<accession>A0A8J7R1F2</accession>
<dbReference type="Gene3D" id="6.10.30.10">
    <property type="match status" value="1"/>
</dbReference>